<dbReference type="AlphaFoldDB" id="A0AA39UDD1"/>
<accession>A0AA39UDD1</accession>
<protein>
    <submittedName>
        <fullName evidence="1">Uncharacterized protein</fullName>
    </submittedName>
</protein>
<proteinExistence type="predicted"/>
<evidence type="ECO:0000313" key="1">
    <source>
        <dbReference type="EMBL" id="KAK0515381.1"/>
    </source>
</evidence>
<name>A0AA39UDD1_9LECA</name>
<comment type="caution">
    <text evidence="1">The sequence shown here is derived from an EMBL/GenBank/DDBJ whole genome shotgun (WGS) entry which is preliminary data.</text>
</comment>
<keyword evidence="2" id="KW-1185">Reference proteome</keyword>
<gene>
    <name evidence="1" type="ORF">JMJ35_002760</name>
</gene>
<evidence type="ECO:0000313" key="2">
    <source>
        <dbReference type="Proteomes" id="UP001166286"/>
    </source>
</evidence>
<organism evidence="1 2">
    <name type="scientific">Cladonia borealis</name>
    <dbReference type="NCBI Taxonomy" id="184061"/>
    <lineage>
        <taxon>Eukaryota</taxon>
        <taxon>Fungi</taxon>
        <taxon>Dikarya</taxon>
        <taxon>Ascomycota</taxon>
        <taxon>Pezizomycotina</taxon>
        <taxon>Lecanoromycetes</taxon>
        <taxon>OSLEUM clade</taxon>
        <taxon>Lecanoromycetidae</taxon>
        <taxon>Lecanorales</taxon>
        <taxon>Lecanorineae</taxon>
        <taxon>Cladoniaceae</taxon>
        <taxon>Cladonia</taxon>
    </lineage>
</organism>
<dbReference type="EMBL" id="JAFEKC020000004">
    <property type="protein sequence ID" value="KAK0515381.1"/>
    <property type="molecule type" value="Genomic_DNA"/>
</dbReference>
<reference evidence="1" key="1">
    <citation type="submission" date="2023-03" db="EMBL/GenBank/DDBJ databases">
        <title>Complete genome of Cladonia borealis.</title>
        <authorList>
            <person name="Park H."/>
        </authorList>
    </citation>
    <scope>NUCLEOTIDE SEQUENCE</scope>
    <source>
        <strain evidence="1">ANT050790</strain>
    </source>
</reference>
<sequence>MPSLDTLSDEIILEIASYFLDDYIFDKVYLGPDFTFRIKRVPRPGEPENPFLLVRPYAAMAMTCRRLWNVLPKQLSRPIPLEIVEYVEMCQQESNWARPFAKRRGWGFLALNNRRDDRWKDHFWDLRAERAYGRKVCYEPVTEPSVCVEVSNDGEETSTPA</sequence>
<dbReference type="Proteomes" id="UP001166286">
    <property type="component" value="Unassembled WGS sequence"/>
</dbReference>